<feature type="compositionally biased region" description="Acidic residues" evidence="1">
    <location>
        <begin position="138"/>
        <end position="147"/>
    </location>
</feature>
<reference evidence="2 3" key="1">
    <citation type="submission" date="2014-11" db="EMBL/GenBank/DDBJ databases">
        <authorList>
            <person name="Wibberg Daniel"/>
        </authorList>
    </citation>
    <scope>NUCLEOTIDE SEQUENCE [LARGE SCALE GENOMIC DNA]</scope>
    <source>
        <strain evidence="2">Rhizoctonia solani AG1-IB 7/3/14</strain>
    </source>
</reference>
<sequence length="153" mass="16642">MPVPLSPGLYKISTETPNGKLYVGVRPGSSPNVAGGFPVIVGPDSSSSLIELCPLEGLKYELRLFHHGGQSLGYKINQFEQGKEVVAMPNREAAEWVITDGRNPEKHRIRTIQSNLFWTTKGSASDGAPVALSPSESEGGETTDWEIEFQRSE</sequence>
<dbReference type="Proteomes" id="UP000059188">
    <property type="component" value="Unassembled WGS sequence"/>
</dbReference>
<dbReference type="EMBL" id="LN679228">
    <property type="protein sequence ID" value="CEL53489.1"/>
    <property type="molecule type" value="Genomic_DNA"/>
</dbReference>
<name>A0A0B7F9A1_THACB</name>
<organism evidence="2 3">
    <name type="scientific">Thanatephorus cucumeris (strain AG1-IB / isolate 7/3/14)</name>
    <name type="common">Lettuce bottom rot fungus</name>
    <name type="synonym">Rhizoctonia solani</name>
    <dbReference type="NCBI Taxonomy" id="1108050"/>
    <lineage>
        <taxon>Eukaryota</taxon>
        <taxon>Fungi</taxon>
        <taxon>Dikarya</taxon>
        <taxon>Basidiomycota</taxon>
        <taxon>Agaricomycotina</taxon>
        <taxon>Agaricomycetes</taxon>
        <taxon>Cantharellales</taxon>
        <taxon>Ceratobasidiaceae</taxon>
        <taxon>Rhizoctonia</taxon>
        <taxon>Rhizoctonia solani AG-1</taxon>
    </lineage>
</organism>
<feature type="region of interest" description="Disordered" evidence="1">
    <location>
        <begin position="122"/>
        <end position="153"/>
    </location>
</feature>
<dbReference type="AlphaFoldDB" id="A0A0B7F9A1"/>
<evidence type="ECO:0008006" key="4">
    <source>
        <dbReference type="Google" id="ProtNLM"/>
    </source>
</evidence>
<evidence type="ECO:0000256" key="1">
    <source>
        <dbReference type="SAM" id="MobiDB-lite"/>
    </source>
</evidence>
<evidence type="ECO:0000313" key="2">
    <source>
        <dbReference type="EMBL" id="CEL53489.1"/>
    </source>
</evidence>
<proteinExistence type="predicted"/>
<evidence type="ECO:0000313" key="3">
    <source>
        <dbReference type="Proteomes" id="UP000059188"/>
    </source>
</evidence>
<accession>A0A0B7F9A1</accession>
<keyword evidence="3" id="KW-1185">Reference proteome</keyword>
<protein>
    <recommendedName>
        <fullName evidence="4">Ricin B lectin domain-containing protein</fullName>
    </recommendedName>
</protein>
<gene>
    <name evidence="2" type="ORF">RSOLAG1IB_11421</name>
</gene>
<dbReference type="OrthoDB" id="3207557at2759"/>